<evidence type="ECO:0000256" key="11">
    <source>
        <dbReference type="ARBA" id="ARBA00022870"/>
    </source>
</evidence>
<reference evidence="19 20" key="1">
    <citation type="journal article" date="2012" name="J. Gen. Virol.">
        <title>Novel polyomaviruses in South American bats and their relationship to other members of the family Polyomaviridae.</title>
        <authorList>
            <person name="Fagrouch Z."/>
            <person name="Sarwari R."/>
            <person name="Lavergne A."/>
            <person name="Delaval M."/>
            <person name="de Thoisy B."/>
            <person name="Lacoste V."/>
            <person name="Verschoor E.J."/>
        </authorList>
    </citation>
    <scope>NUCLEOTIDE SEQUENCE [LARGE SCALE GENOMIC DNA]</scope>
    <source>
        <strain evidence="19">B1130</strain>
    </source>
</reference>
<comment type="similarity">
    <text evidence="4">Belongs to the polyomaviruses capsid protein VP2 family.</text>
</comment>
<protein>
    <recommendedName>
        <fullName evidence="5">Minor capsid protein VP2</fullName>
    </recommendedName>
    <alternativeName>
        <fullName evidence="18">Minor structural protein VP2</fullName>
    </alternativeName>
</protein>
<evidence type="ECO:0000256" key="17">
    <source>
        <dbReference type="ARBA" id="ARBA00023296"/>
    </source>
</evidence>
<evidence type="ECO:0000256" key="3">
    <source>
        <dbReference type="ARBA" id="ARBA00004625"/>
    </source>
</evidence>
<keyword evidence="16" id="KW-0449">Lipoprotein</keyword>
<evidence type="ECO:0000256" key="16">
    <source>
        <dbReference type="ARBA" id="ARBA00023288"/>
    </source>
</evidence>
<proteinExistence type="inferred from homology"/>
<evidence type="ECO:0000256" key="1">
    <source>
        <dbReference type="ARBA" id="ARBA00004147"/>
    </source>
</evidence>
<comment type="subcellular location">
    <subcellularLocation>
        <location evidence="3">Host endoplasmic reticulum membrane</location>
    </subcellularLocation>
    <subcellularLocation>
        <location evidence="1">Host nucleus</location>
    </subcellularLocation>
    <subcellularLocation>
        <location evidence="2">Virion</location>
    </subcellularLocation>
</comment>
<dbReference type="InterPro" id="IPR001070">
    <property type="entry name" value="Polyoma_coat_VP2"/>
</dbReference>
<dbReference type="KEGG" id="vg:26101546"/>
<dbReference type="GO" id="GO:0043657">
    <property type="term" value="C:host cell"/>
    <property type="evidence" value="ECO:0007669"/>
    <property type="project" value="GOC"/>
</dbReference>
<name>J3TP01_9POLY</name>
<evidence type="ECO:0000256" key="8">
    <source>
        <dbReference type="ARBA" id="ARBA00022562"/>
    </source>
</evidence>
<evidence type="ECO:0000256" key="9">
    <source>
        <dbReference type="ARBA" id="ARBA00022707"/>
    </source>
</evidence>
<dbReference type="GO" id="GO:0042025">
    <property type="term" value="C:host cell nucleus"/>
    <property type="evidence" value="ECO:0007669"/>
    <property type="project" value="UniProtKB-SubCell"/>
</dbReference>
<keyword evidence="9" id="KW-0519">Myristate</keyword>
<evidence type="ECO:0000256" key="5">
    <source>
        <dbReference type="ARBA" id="ARBA00022269"/>
    </source>
</evidence>
<dbReference type="GO" id="GO:0075732">
    <property type="term" value="P:viral penetration into host nucleus"/>
    <property type="evidence" value="ECO:0007669"/>
    <property type="project" value="UniProtKB-KW"/>
</dbReference>
<dbReference type="EMBL" id="JQ958893">
    <property type="protein sequence ID" value="AFP94209.1"/>
    <property type="molecule type" value="Genomic_DNA"/>
</dbReference>
<keyword evidence="17" id="KW-1160">Virus entry into host cell</keyword>
<dbReference type="GO" id="GO:0044167">
    <property type="term" value="C:host cell endoplasmic reticulum membrane"/>
    <property type="evidence" value="ECO:0007669"/>
    <property type="project" value="UniProtKB-SubCell"/>
</dbReference>
<evidence type="ECO:0000256" key="13">
    <source>
        <dbReference type="ARBA" id="ARBA00023125"/>
    </source>
</evidence>
<keyword evidence="14" id="KW-0472">Membrane</keyword>
<keyword evidence="10" id="KW-0946">Virion</keyword>
<evidence type="ECO:0000256" key="6">
    <source>
        <dbReference type="ARBA" id="ARBA00022524"/>
    </source>
</evidence>
<keyword evidence="20" id="KW-1185">Reference proteome</keyword>
<evidence type="ECO:0000256" key="15">
    <source>
        <dbReference type="ARBA" id="ARBA00023184"/>
    </source>
</evidence>
<dbReference type="GO" id="GO:0046718">
    <property type="term" value="P:symbiont entry into host cell"/>
    <property type="evidence" value="ECO:0007669"/>
    <property type="project" value="UniProtKB-KW"/>
</dbReference>
<gene>
    <name evidence="19" type="primary">VP2</name>
</gene>
<keyword evidence="13" id="KW-0238">DNA-binding</keyword>
<evidence type="ECO:0000313" key="20">
    <source>
        <dbReference type="Proteomes" id="UP000129166"/>
    </source>
</evidence>
<evidence type="ECO:0000256" key="10">
    <source>
        <dbReference type="ARBA" id="ARBA00022844"/>
    </source>
</evidence>
<sequence length="228" mass="24782">MGGVLSTIVDLIVVAIDLSFATGLSMEAILTGEALAAIEAEVSAPMTLEGLSGIEALTSWGWTAEQFSNLSLLASTYSQAIGYGVLFQTVSGLSTMIQVAVRLGLEVADTNRNVTEEQLRAVFGELVRILHVNLSHQFNPLDWCGSLHENWPKDLTRIDIPLLSKFGDIIEVSRWVRQASFTTDPDFESGDIIAIPFPPGGAQQRVTPDWLLHLILRLHGAQEKAPLC</sequence>
<keyword evidence="12" id="KW-0426">Late protein</keyword>
<keyword evidence="11" id="KW-1043">Host membrane</keyword>
<dbReference type="GO" id="GO:0003677">
    <property type="term" value="F:DNA binding"/>
    <property type="evidence" value="ECO:0007669"/>
    <property type="project" value="UniProtKB-KW"/>
</dbReference>
<accession>J3TP01</accession>
<keyword evidence="6" id="KW-1163">Viral penetration into host nucleus</keyword>
<dbReference type="GO" id="GO:0005198">
    <property type="term" value="F:structural molecule activity"/>
    <property type="evidence" value="ECO:0007669"/>
    <property type="project" value="InterPro"/>
</dbReference>
<evidence type="ECO:0000256" key="4">
    <source>
        <dbReference type="ARBA" id="ARBA00006444"/>
    </source>
</evidence>
<keyword evidence="8" id="KW-1048">Host nucleus</keyword>
<keyword evidence="15" id="KW-1038">Host endoplasmic reticulum</keyword>
<evidence type="ECO:0000256" key="12">
    <source>
        <dbReference type="ARBA" id="ARBA00022921"/>
    </source>
</evidence>
<dbReference type="OrthoDB" id="6378at10239"/>
<dbReference type="GO" id="GO:0019028">
    <property type="term" value="C:viral capsid"/>
    <property type="evidence" value="ECO:0007669"/>
    <property type="project" value="UniProtKB-KW"/>
</dbReference>
<evidence type="ECO:0000256" key="2">
    <source>
        <dbReference type="ARBA" id="ARBA00004328"/>
    </source>
</evidence>
<evidence type="ECO:0000256" key="18">
    <source>
        <dbReference type="ARBA" id="ARBA00031865"/>
    </source>
</evidence>
<keyword evidence="7" id="KW-0167">Capsid protein</keyword>
<evidence type="ECO:0000256" key="14">
    <source>
        <dbReference type="ARBA" id="ARBA00023136"/>
    </source>
</evidence>
<evidence type="ECO:0000313" key="19">
    <source>
        <dbReference type="EMBL" id="AFP94209.1"/>
    </source>
</evidence>
<evidence type="ECO:0000256" key="7">
    <source>
        <dbReference type="ARBA" id="ARBA00022561"/>
    </source>
</evidence>
<organism evidence="19 20">
    <name type="scientific">bat polyomavirus 3b</name>
    <dbReference type="NCBI Taxonomy" id="2758136"/>
    <lineage>
        <taxon>Viruses</taxon>
        <taxon>Monodnaviria</taxon>
        <taxon>Shotokuvirae</taxon>
        <taxon>Cossaviricota</taxon>
        <taxon>Papovaviricetes</taxon>
        <taxon>Sepolyvirales</taxon>
        <taxon>Polyomaviridae</taxon>
        <taxon>Alphapolyomavirus</taxon>
        <taxon>Alphapolyomavirus molossi</taxon>
    </lineage>
</organism>
<dbReference type="RefSeq" id="YP_009175004.1">
    <property type="nucleotide sequence ID" value="NC_028123.1"/>
</dbReference>
<dbReference type="Proteomes" id="UP000129166">
    <property type="component" value="Segment"/>
</dbReference>
<dbReference type="Pfam" id="PF00761">
    <property type="entry name" value="Polyoma_coat2"/>
    <property type="match status" value="2"/>
</dbReference>
<dbReference type="GeneID" id="26101546"/>